<dbReference type="InterPro" id="IPR036390">
    <property type="entry name" value="WH_DNA-bd_sf"/>
</dbReference>
<reference evidence="4 5" key="1">
    <citation type="submission" date="2019-11" db="EMBL/GenBank/DDBJ databases">
        <title>Draft genome sequences of five Paenibacillus species of dairy origin.</title>
        <authorList>
            <person name="Olajide A.M."/>
            <person name="Chen S."/>
            <person name="Lapointe G."/>
        </authorList>
    </citation>
    <scope>NUCLEOTIDE SEQUENCE [LARGE SCALE GENOMIC DNA]</scope>
    <source>
        <strain evidence="4 5">2CS3</strain>
    </source>
</reference>
<dbReference type="EMBL" id="WNZX01000007">
    <property type="protein sequence ID" value="MUG71004.1"/>
    <property type="molecule type" value="Genomic_DNA"/>
</dbReference>
<comment type="caution">
    <text evidence="4">The sequence shown here is derived from an EMBL/GenBank/DDBJ whole genome shotgun (WGS) entry which is preliminary data.</text>
</comment>
<protein>
    <submittedName>
        <fullName evidence="4">ROK family protein</fullName>
    </submittedName>
</protein>
<dbReference type="PANTHER" id="PTHR18964">
    <property type="entry name" value="ROK (REPRESSOR, ORF, KINASE) FAMILY"/>
    <property type="match status" value="1"/>
</dbReference>
<dbReference type="InterPro" id="IPR043129">
    <property type="entry name" value="ATPase_NBD"/>
</dbReference>
<comment type="similarity">
    <text evidence="2">Belongs to the ROK (NagC/XylR) family.</text>
</comment>
<dbReference type="AlphaFoldDB" id="A0A7X3CTG5"/>
<dbReference type="Gene3D" id="1.10.10.10">
    <property type="entry name" value="Winged helix-like DNA-binding domain superfamily/Winged helix DNA-binding domain"/>
    <property type="match status" value="1"/>
</dbReference>
<accession>A0A7X3CTG5</accession>
<evidence type="ECO:0000256" key="3">
    <source>
        <dbReference type="ARBA" id="ARBA00022629"/>
    </source>
</evidence>
<evidence type="ECO:0000313" key="4">
    <source>
        <dbReference type="EMBL" id="MUG71004.1"/>
    </source>
</evidence>
<dbReference type="SUPFAM" id="SSF46785">
    <property type="entry name" value="Winged helix' DNA-binding domain"/>
    <property type="match status" value="1"/>
</dbReference>
<evidence type="ECO:0000256" key="1">
    <source>
        <dbReference type="ARBA" id="ARBA00002486"/>
    </source>
</evidence>
<dbReference type="InterPro" id="IPR049874">
    <property type="entry name" value="ROK_cs"/>
</dbReference>
<sequence>MNMPRVTLEVLQAIRRSRKPVSKAELVRLTNYSLATITEHTEILLRNHLALESDRGPSTGGRKPQLLSFNAEAGYIAAIDLESTHAGVGITDLNCNILISESSNDIDVAAGPAAVLEQIKDLVLALLRNKGIERSQVKGIGMGLPGPVEYSRGLPASLSIMPGWDRYPIREFWAQHFECPLYVDNNVHTMALGEQMLEQDSKVDNLIFLKIGNGIGAGIICNGHIYRGSTECAGNVGHINIGHDFLCYCGNRGCLEALAGGRAIAARAEQMARDGQSELLAAILAEKKKLTLADVRKAVEESDPVAVELMREGGTAIGNVLASLVNFFNPALVLIGGGVSQVGDVLLASIRQAVYQRSLPLTTRNLSIQHSLLGEQAGIVGAAVLTFNEIMHMPFVNRELTFTYK</sequence>
<evidence type="ECO:0000256" key="2">
    <source>
        <dbReference type="ARBA" id="ARBA00006479"/>
    </source>
</evidence>
<dbReference type="Gene3D" id="3.30.420.40">
    <property type="match status" value="2"/>
</dbReference>
<name>A0A7X3CTG5_9BACL</name>
<comment type="function">
    <text evidence="1">Transcriptional repressor of xylose-utilizing enzymes.</text>
</comment>
<evidence type="ECO:0000313" key="5">
    <source>
        <dbReference type="Proteomes" id="UP000450917"/>
    </source>
</evidence>
<keyword evidence="3" id="KW-0119">Carbohydrate metabolism</keyword>
<gene>
    <name evidence="4" type="ORF">GNP93_09960</name>
</gene>
<dbReference type="InterPro" id="IPR000600">
    <property type="entry name" value="ROK"/>
</dbReference>
<dbReference type="GO" id="GO:0042732">
    <property type="term" value="P:D-xylose metabolic process"/>
    <property type="evidence" value="ECO:0007669"/>
    <property type="project" value="UniProtKB-KW"/>
</dbReference>
<dbReference type="SUPFAM" id="SSF53067">
    <property type="entry name" value="Actin-like ATPase domain"/>
    <property type="match status" value="1"/>
</dbReference>
<dbReference type="PROSITE" id="PS01125">
    <property type="entry name" value="ROK"/>
    <property type="match status" value="1"/>
</dbReference>
<dbReference type="Proteomes" id="UP000450917">
    <property type="component" value="Unassembled WGS sequence"/>
</dbReference>
<dbReference type="Pfam" id="PF00480">
    <property type="entry name" value="ROK"/>
    <property type="match status" value="1"/>
</dbReference>
<organism evidence="4 5">
    <name type="scientific">Paenibacillus validus</name>
    <dbReference type="NCBI Taxonomy" id="44253"/>
    <lineage>
        <taxon>Bacteria</taxon>
        <taxon>Bacillati</taxon>
        <taxon>Bacillota</taxon>
        <taxon>Bacilli</taxon>
        <taxon>Bacillales</taxon>
        <taxon>Paenibacillaceae</taxon>
        <taxon>Paenibacillus</taxon>
    </lineage>
</organism>
<proteinExistence type="inferred from homology"/>
<keyword evidence="5" id="KW-1185">Reference proteome</keyword>
<keyword evidence="3" id="KW-0859">Xylose metabolism</keyword>
<dbReference type="InterPro" id="IPR036388">
    <property type="entry name" value="WH-like_DNA-bd_sf"/>
</dbReference>
<dbReference type="PANTHER" id="PTHR18964:SF173">
    <property type="entry name" value="GLUCOKINASE"/>
    <property type="match status" value="1"/>
</dbReference>